<keyword evidence="1" id="KW-0812">Transmembrane</keyword>
<evidence type="ECO:0000256" key="1">
    <source>
        <dbReference type="SAM" id="Phobius"/>
    </source>
</evidence>
<reference evidence="2" key="1">
    <citation type="journal article" date="2015" name="Nature">
        <title>Complex archaea that bridge the gap between prokaryotes and eukaryotes.</title>
        <authorList>
            <person name="Spang A."/>
            <person name="Saw J.H."/>
            <person name="Jorgensen S.L."/>
            <person name="Zaremba-Niedzwiedzka K."/>
            <person name="Martijn J."/>
            <person name="Lind A.E."/>
            <person name="van Eijk R."/>
            <person name="Schleper C."/>
            <person name="Guy L."/>
            <person name="Ettema T.J."/>
        </authorList>
    </citation>
    <scope>NUCLEOTIDE SEQUENCE</scope>
</reference>
<proteinExistence type="predicted"/>
<accession>A0A0F9SXL5</accession>
<name>A0A0F9SXL5_9ZZZZ</name>
<sequence length="64" mass="7690">MKKNKEEEYRQSMLSYRKAYHQMSHLCIDLLNSSKKQMLINLLFMVVWLINGILLGLAFARWWG</sequence>
<protein>
    <submittedName>
        <fullName evidence="2">Uncharacterized protein</fullName>
    </submittedName>
</protein>
<gene>
    <name evidence="2" type="ORF">LCGC14_0462060</name>
</gene>
<comment type="caution">
    <text evidence="2">The sequence shown here is derived from an EMBL/GenBank/DDBJ whole genome shotgun (WGS) entry which is preliminary data.</text>
</comment>
<keyword evidence="1" id="KW-1133">Transmembrane helix</keyword>
<dbReference type="EMBL" id="LAZR01000476">
    <property type="protein sequence ID" value="KKN67342.1"/>
    <property type="molecule type" value="Genomic_DNA"/>
</dbReference>
<keyword evidence="1" id="KW-0472">Membrane</keyword>
<evidence type="ECO:0000313" key="2">
    <source>
        <dbReference type="EMBL" id="KKN67342.1"/>
    </source>
</evidence>
<organism evidence="2">
    <name type="scientific">marine sediment metagenome</name>
    <dbReference type="NCBI Taxonomy" id="412755"/>
    <lineage>
        <taxon>unclassified sequences</taxon>
        <taxon>metagenomes</taxon>
        <taxon>ecological metagenomes</taxon>
    </lineage>
</organism>
<feature type="transmembrane region" description="Helical" evidence="1">
    <location>
        <begin position="39"/>
        <end position="63"/>
    </location>
</feature>
<dbReference type="AlphaFoldDB" id="A0A0F9SXL5"/>